<organism evidence="1 2">
    <name type="scientific">Octadecabacter antarcticus 307</name>
    <dbReference type="NCBI Taxonomy" id="391626"/>
    <lineage>
        <taxon>Bacteria</taxon>
        <taxon>Pseudomonadati</taxon>
        <taxon>Pseudomonadota</taxon>
        <taxon>Alphaproteobacteria</taxon>
        <taxon>Rhodobacterales</taxon>
        <taxon>Roseobacteraceae</taxon>
        <taxon>Octadecabacter</taxon>
    </lineage>
</organism>
<protein>
    <submittedName>
        <fullName evidence="1">Uncharacterized protein</fullName>
    </submittedName>
</protein>
<proteinExistence type="predicted"/>
<keyword evidence="2" id="KW-1185">Reference proteome</keyword>
<dbReference type="Proteomes" id="UP000005307">
    <property type="component" value="Chromosome"/>
</dbReference>
<dbReference type="HOGENOM" id="CLU_2881421_0_0_5"/>
<name>M9R4B1_9RHOB</name>
<dbReference type="STRING" id="391626.OAN307_c13660"/>
<reference evidence="1 2" key="1">
    <citation type="journal article" date="2013" name="PLoS ONE">
        <title>Poles Apart: Arctic and Antarctic Octadecabacter strains Share High Genome Plasticity and a New Type of Xanthorhodopsin.</title>
        <authorList>
            <person name="Vollmers J."/>
            <person name="Voget S."/>
            <person name="Dietrich S."/>
            <person name="Gollnow K."/>
            <person name="Smits M."/>
            <person name="Meyer K."/>
            <person name="Brinkhoff T."/>
            <person name="Simon M."/>
            <person name="Daniel R."/>
        </authorList>
    </citation>
    <scope>NUCLEOTIDE SEQUENCE [LARGE SCALE GENOMIC DNA]</scope>
    <source>
        <strain evidence="1 2">307</strain>
    </source>
</reference>
<gene>
    <name evidence="1" type="ORF">OAN307_c13660</name>
</gene>
<accession>M9R4B1</accession>
<dbReference type="EMBL" id="CP003740">
    <property type="protein sequence ID" value="AGI67047.1"/>
    <property type="molecule type" value="Genomic_DNA"/>
</dbReference>
<evidence type="ECO:0000313" key="2">
    <source>
        <dbReference type="Proteomes" id="UP000005307"/>
    </source>
</evidence>
<evidence type="ECO:0000313" key="1">
    <source>
        <dbReference type="EMBL" id="AGI67047.1"/>
    </source>
</evidence>
<dbReference type="AlphaFoldDB" id="M9R4B1"/>
<dbReference type="KEGG" id="oat:OAN307_c13660"/>
<sequence length="63" mass="7223">MANLRNAPCIEFLDLLMVDVGNEYFAKERNEVALNDLDIIFELHSMFVCWSCQPESVGQLKDS</sequence>